<dbReference type="STRING" id="1790137.AXE80_10755"/>
<keyword evidence="2" id="KW-1185">Reference proteome</keyword>
<reference evidence="1 2" key="1">
    <citation type="submission" date="2016-02" db="EMBL/GenBank/DDBJ databases">
        <authorList>
            <person name="Wen L."/>
            <person name="He K."/>
            <person name="Yang H."/>
        </authorList>
    </citation>
    <scope>NUCLEOTIDE SEQUENCE [LARGE SCALE GENOMIC DNA]</scope>
    <source>
        <strain evidence="1 2">CZ1127</strain>
    </source>
</reference>
<dbReference type="KEGG" id="wfu:AXE80_10755"/>
<dbReference type="AlphaFoldDB" id="A0A1B1Y7H3"/>
<name>A0A1B1Y7H3_9FLAO</name>
<dbReference type="Proteomes" id="UP000092967">
    <property type="component" value="Chromosome"/>
</dbReference>
<dbReference type="RefSeq" id="WP_068827149.1">
    <property type="nucleotide sequence ID" value="NZ_CP014224.1"/>
</dbReference>
<evidence type="ECO:0000313" key="1">
    <source>
        <dbReference type="EMBL" id="ANW96723.1"/>
    </source>
</evidence>
<accession>A0A1B1Y7H3</accession>
<protein>
    <submittedName>
        <fullName evidence="1">Uncharacterized protein</fullName>
    </submittedName>
</protein>
<dbReference type="EMBL" id="CP014224">
    <property type="protein sequence ID" value="ANW96723.1"/>
    <property type="molecule type" value="Genomic_DNA"/>
</dbReference>
<evidence type="ECO:0000313" key="2">
    <source>
        <dbReference type="Proteomes" id="UP000092967"/>
    </source>
</evidence>
<gene>
    <name evidence="1" type="ORF">AXE80_10755</name>
</gene>
<organism evidence="1 2">
    <name type="scientific">Wenyingzhuangia fucanilytica</name>
    <dbReference type="NCBI Taxonomy" id="1790137"/>
    <lineage>
        <taxon>Bacteria</taxon>
        <taxon>Pseudomonadati</taxon>
        <taxon>Bacteroidota</taxon>
        <taxon>Flavobacteriia</taxon>
        <taxon>Flavobacteriales</taxon>
        <taxon>Flavobacteriaceae</taxon>
        <taxon>Wenyingzhuangia</taxon>
    </lineage>
</organism>
<proteinExistence type="predicted"/>
<sequence>MSNNAKNHQEEIKALHLKVEDIIHKNNSDYSIENISVKYEHDQFYYEVCILTHKADEPNFRIDETSIELLLMGLEYLILKKVTEYEIFNTLK</sequence>